<dbReference type="Gene3D" id="3.40.50.620">
    <property type="entry name" value="HUPs"/>
    <property type="match status" value="1"/>
</dbReference>
<evidence type="ECO:0000256" key="2">
    <source>
        <dbReference type="PIRSR" id="PIRSR004976-50"/>
    </source>
</evidence>
<dbReference type="GO" id="GO:0002143">
    <property type="term" value="P:tRNA wobble position uridine thiolation"/>
    <property type="evidence" value="ECO:0007669"/>
    <property type="project" value="TreeGrafter"/>
</dbReference>
<name>A0A832ZTX4_9CREN</name>
<protein>
    <submittedName>
        <fullName evidence="5">Adenine nucleotide alpha hydrolase family protein</fullName>
    </submittedName>
</protein>
<feature type="binding site" evidence="2">
    <location>
        <position position="35"/>
    </location>
    <ligand>
        <name>Zn(2+)</name>
        <dbReference type="ChEBI" id="CHEBI:29105"/>
        <label>1</label>
    </ligand>
</feature>
<evidence type="ECO:0000313" key="6">
    <source>
        <dbReference type="Proteomes" id="UP000600071"/>
    </source>
</evidence>
<dbReference type="SUPFAM" id="SSF52402">
    <property type="entry name" value="Adenine nucleotide alpha hydrolases-like"/>
    <property type="match status" value="1"/>
</dbReference>
<dbReference type="PANTHER" id="PTHR11807">
    <property type="entry name" value="ATPASES OF THE PP SUPERFAMILY-RELATED"/>
    <property type="match status" value="1"/>
</dbReference>
<sequence length="338" mass="37291">MSHFTGRRAAAKCSICGAPAVARVPYARLTLCSRHFMEFIERKVERVLRRAGALRRGARLLAAVSGGKDSAAMLTALARITKSNGVEVVGLHLVLGFGPYSRKSREAAEEACRVNNIPCIVLDLEEVLGAPVQAIARRARRPVCSVCGLIKRYVINAAAVELGADYVAMGHNADDIIAYTVKMFLNQDLAAIAKLGPSTESIDSLAVARLRPLYEVTEKESLLYAILSSTPFLHEECPFRPVTPIEERVKEFMNRVEEEHPGMKINYIRRLESNIELYKKIAGIEDWDIQQCQSCGLLSAGNECSFCRLTRRTLGEAKGAYIRRVIRELAAGLATRNS</sequence>
<dbReference type="PIRSF" id="PIRSF004976">
    <property type="entry name" value="ATPase_YdaO"/>
    <property type="match status" value="1"/>
</dbReference>
<dbReference type="InterPro" id="IPR035107">
    <property type="entry name" value="tRNA_thiolation_TtcA_Ctu1"/>
</dbReference>
<dbReference type="Pfam" id="PF22082">
    <property type="entry name" value="TtuA_LIM_N"/>
    <property type="match status" value="1"/>
</dbReference>
<feature type="binding site" evidence="2">
    <location>
        <position position="295"/>
    </location>
    <ligand>
        <name>Zn(2+)</name>
        <dbReference type="ChEBI" id="CHEBI:29105"/>
        <label>2</label>
    </ligand>
</feature>
<keyword evidence="2" id="KW-0479">Metal-binding</keyword>
<feature type="binding site" evidence="2">
    <location>
        <position position="13"/>
    </location>
    <ligand>
        <name>Zn(2+)</name>
        <dbReference type="ChEBI" id="CHEBI:29105"/>
        <label>1</label>
    </ligand>
</feature>
<evidence type="ECO:0000259" key="4">
    <source>
        <dbReference type="Pfam" id="PF22082"/>
    </source>
</evidence>
<evidence type="ECO:0000313" key="5">
    <source>
        <dbReference type="EMBL" id="HIQ24190.1"/>
    </source>
</evidence>
<feature type="binding site" evidence="2">
    <location>
        <position position="292"/>
    </location>
    <ligand>
        <name>Zn(2+)</name>
        <dbReference type="ChEBI" id="CHEBI:29105"/>
        <label>2</label>
    </ligand>
</feature>
<dbReference type="InterPro" id="IPR014729">
    <property type="entry name" value="Rossmann-like_a/b/a_fold"/>
</dbReference>
<dbReference type="GO" id="GO:0016740">
    <property type="term" value="F:transferase activity"/>
    <property type="evidence" value="ECO:0007669"/>
    <property type="project" value="UniProtKB-KW"/>
</dbReference>
<feature type="binding site" evidence="2">
    <location>
        <position position="304"/>
    </location>
    <ligand>
        <name>Zn(2+)</name>
        <dbReference type="ChEBI" id="CHEBI:29105"/>
        <label>2</label>
    </ligand>
</feature>
<feature type="binding site" evidence="2">
    <location>
        <position position="307"/>
    </location>
    <ligand>
        <name>Zn(2+)</name>
        <dbReference type="ChEBI" id="CHEBI:29105"/>
        <label>2</label>
    </ligand>
</feature>
<feature type="domain" description="tRNA(Ile)-lysidine/2-thiocytidine synthase N-terminal" evidence="3">
    <location>
        <begin position="60"/>
        <end position="224"/>
    </location>
</feature>
<dbReference type="InterPro" id="IPR054306">
    <property type="entry name" value="TtuA-like_LIM_N"/>
</dbReference>
<evidence type="ECO:0000259" key="3">
    <source>
        <dbReference type="Pfam" id="PF01171"/>
    </source>
</evidence>
<organism evidence="5 6">
    <name type="scientific">Pyrodictium delaneyi</name>
    <dbReference type="NCBI Taxonomy" id="1273541"/>
    <lineage>
        <taxon>Archaea</taxon>
        <taxon>Thermoproteota</taxon>
        <taxon>Thermoprotei</taxon>
        <taxon>Desulfurococcales</taxon>
        <taxon>Pyrodictiaceae</taxon>
        <taxon>Pyrodictium</taxon>
    </lineage>
</organism>
<feature type="domain" description="2-thiouridine synthetase TtuA-like N-terminal LIM" evidence="4">
    <location>
        <begin position="12"/>
        <end position="36"/>
    </location>
</feature>
<dbReference type="EMBL" id="DQVR01000086">
    <property type="protein sequence ID" value="HIQ24190.1"/>
    <property type="molecule type" value="Genomic_DNA"/>
</dbReference>
<gene>
    <name evidence="5" type="ORF">EYH50_03990</name>
</gene>
<keyword evidence="5" id="KW-0378">Hydrolase</keyword>
<dbReference type="GO" id="GO:0000049">
    <property type="term" value="F:tRNA binding"/>
    <property type="evidence" value="ECO:0007669"/>
    <property type="project" value="TreeGrafter"/>
</dbReference>
<dbReference type="AlphaFoldDB" id="A0A832ZTX4"/>
<dbReference type="GO" id="GO:0046872">
    <property type="term" value="F:metal ion binding"/>
    <property type="evidence" value="ECO:0007669"/>
    <property type="project" value="UniProtKB-KW"/>
</dbReference>
<keyword evidence="2" id="KW-0862">Zinc</keyword>
<dbReference type="GO" id="GO:0002144">
    <property type="term" value="C:cytosolic tRNA wobble base thiouridylase complex"/>
    <property type="evidence" value="ECO:0007669"/>
    <property type="project" value="TreeGrafter"/>
</dbReference>
<dbReference type="GO" id="GO:0016787">
    <property type="term" value="F:hydrolase activity"/>
    <property type="evidence" value="ECO:0007669"/>
    <property type="project" value="UniProtKB-KW"/>
</dbReference>
<proteinExistence type="predicted"/>
<comment type="caution">
    <text evidence="5">The sequence shown here is derived from an EMBL/GenBank/DDBJ whole genome shotgun (WGS) entry which is preliminary data.</text>
</comment>
<dbReference type="PANTHER" id="PTHR11807:SF27">
    <property type="entry name" value="TRNA-5-METHYLURIDINE(54) 2-SULFURTRANSFERASE"/>
    <property type="match status" value="1"/>
</dbReference>
<accession>A0A832ZTX4</accession>
<evidence type="ECO:0000256" key="1">
    <source>
        <dbReference type="ARBA" id="ARBA00022679"/>
    </source>
</evidence>
<dbReference type="Proteomes" id="UP000600071">
    <property type="component" value="Unassembled WGS sequence"/>
</dbReference>
<reference evidence="5" key="1">
    <citation type="journal article" date="2020" name="ISME J.">
        <title>Gammaproteobacteria mediating utilization of methyl-, sulfur- and petroleum organic compounds in deep ocean hydrothermal plumes.</title>
        <authorList>
            <person name="Zhou Z."/>
            <person name="Liu Y."/>
            <person name="Pan J."/>
            <person name="Cron B.R."/>
            <person name="Toner B.M."/>
            <person name="Anantharaman K."/>
            <person name="Breier J.A."/>
            <person name="Dick G.J."/>
            <person name="Li M."/>
        </authorList>
    </citation>
    <scope>NUCLEOTIDE SEQUENCE</scope>
    <source>
        <strain evidence="5">SZUA-1523</strain>
    </source>
</reference>
<keyword evidence="1" id="KW-0808">Transferase</keyword>
<dbReference type="InterPro" id="IPR011063">
    <property type="entry name" value="TilS/TtcA_N"/>
</dbReference>
<feature type="binding site" evidence="2">
    <location>
        <position position="16"/>
    </location>
    <ligand>
        <name>Zn(2+)</name>
        <dbReference type="ChEBI" id="CHEBI:29105"/>
        <label>1</label>
    </ligand>
</feature>
<dbReference type="Pfam" id="PF01171">
    <property type="entry name" value="ATP_bind_3"/>
    <property type="match status" value="1"/>
</dbReference>
<feature type="binding site" evidence="2">
    <location>
        <position position="32"/>
    </location>
    <ligand>
        <name>Zn(2+)</name>
        <dbReference type="ChEBI" id="CHEBI:29105"/>
        <label>1</label>
    </ligand>
</feature>